<keyword evidence="2" id="KW-1015">Disulfide bond</keyword>
<feature type="domain" description="Peptidase S1" evidence="6">
    <location>
        <begin position="50"/>
        <end position="317"/>
    </location>
</feature>
<dbReference type="Gene3D" id="2.40.10.10">
    <property type="entry name" value="Trypsin-like serine proteases"/>
    <property type="match status" value="2"/>
</dbReference>
<evidence type="ECO:0000256" key="1">
    <source>
        <dbReference type="ARBA" id="ARBA00022729"/>
    </source>
</evidence>
<dbReference type="InterPro" id="IPR001314">
    <property type="entry name" value="Peptidase_S1A"/>
</dbReference>
<dbReference type="EMBL" id="KJ512072">
    <property type="protein sequence ID" value="AID60295.1"/>
    <property type="molecule type" value="mRNA"/>
</dbReference>
<dbReference type="OrthoDB" id="7741088at2759"/>
<evidence type="ECO:0000256" key="2">
    <source>
        <dbReference type="ARBA" id="ARBA00023157"/>
    </source>
</evidence>
<evidence type="ECO:0000256" key="4">
    <source>
        <dbReference type="ARBA" id="ARBA00024195"/>
    </source>
</evidence>
<keyword evidence="1 5" id="KW-0732">Signal</keyword>
<dbReference type="Pfam" id="PF00089">
    <property type="entry name" value="Trypsin"/>
    <property type="match status" value="1"/>
</dbReference>
<reference evidence="7" key="1">
    <citation type="journal article" date="2014" name="BMC Genomics">
        <title>Genomic insights into the serine protease gene family and expression profile analysis in the planthopper, Nilaparvata lugens.</title>
        <authorList>
            <person name="Bao Y.Y."/>
            <person name="Qin X."/>
            <person name="Yu B."/>
            <person name="Chen L.B."/>
            <person name="Wang Z.C."/>
            <person name="Zhang C.X."/>
        </authorList>
    </citation>
    <scope>NUCLEOTIDE SEQUENCE</scope>
</reference>
<reference evidence="8" key="3">
    <citation type="journal article" date="2016" name="BMC Genomics">
        <title>Seminal fluid protein genes of the brown planthopper, Nilaparvata lugens.</title>
        <authorList>
            <person name="Yu B."/>
            <person name="Li D.T."/>
            <person name="Lu J.B."/>
            <person name="Zhang W.X."/>
            <person name="Zhang C.X."/>
        </authorList>
    </citation>
    <scope>NUCLEOTIDE SEQUENCE</scope>
    <source>
        <strain evidence="8">NlSFP_secreted_comp36776</strain>
    </source>
</reference>
<dbReference type="GO" id="GO:0006508">
    <property type="term" value="P:proteolysis"/>
    <property type="evidence" value="ECO:0007669"/>
    <property type="project" value="InterPro"/>
</dbReference>
<sequence>MFSHFVVFLASLGLSKNQFAHAEPYDPSSHRAWNFVNGEKCGLQHPQQRVFGGENAVLGELPWVVQIIMFLGFPIVDSRMRCGGAIINKKFVLTVAHCKPSGKLSGKIKAGDLNRDYDPDCDSNNLCAPVVQEYDIEEFIVHPEHINPELGKDIALVKIRDEFQFNDFVAPICLEYGDMVLEDHTGKDAIFAGWGKFRIDPVTSMLESPAVLQKITLPIRDENECNVSLSNITNPAVRDLQQVETLICAGGFPDQHIYHGDSGGSLAVLQVVGDDIPRYFAVGLCSLTFPDVPRDTPVADIFTRVSYYLRWIMDTIAQENGI</sequence>
<dbReference type="EMBL" id="KU932245">
    <property type="protein sequence ID" value="APA33881.1"/>
    <property type="molecule type" value="mRNA"/>
</dbReference>
<dbReference type="FunFam" id="2.40.10.10:FF:000028">
    <property type="entry name" value="Serine protease easter"/>
    <property type="match status" value="1"/>
</dbReference>
<evidence type="ECO:0000313" key="7">
    <source>
        <dbReference type="EMBL" id="AID60295.1"/>
    </source>
</evidence>
<dbReference type="SMART" id="SM00020">
    <property type="entry name" value="Tryp_SPc"/>
    <property type="match status" value="1"/>
</dbReference>
<comment type="similarity">
    <text evidence="4">Belongs to the peptidase S1 family. CLIP subfamily.</text>
</comment>
<feature type="signal peptide" evidence="5">
    <location>
        <begin position="1"/>
        <end position="22"/>
    </location>
</feature>
<reference evidence="7" key="2">
    <citation type="submission" date="2014-02" db="EMBL/GenBank/DDBJ databases">
        <authorList>
            <person name="Bao Y.-Y."/>
            <person name="Zhang C.-X."/>
        </authorList>
    </citation>
    <scope>NUCLEOTIDE SEQUENCE</scope>
</reference>
<evidence type="ECO:0000256" key="5">
    <source>
        <dbReference type="SAM" id="SignalP"/>
    </source>
</evidence>
<protein>
    <submittedName>
        <fullName evidence="7">Easter-11</fullName>
    </submittedName>
    <submittedName>
        <fullName evidence="8">Seminal fluid protein</fullName>
    </submittedName>
</protein>
<dbReference type="PROSITE" id="PS50240">
    <property type="entry name" value="TRYPSIN_DOM"/>
    <property type="match status" value="1"/>
</dbReference>
<dbReference type="InterPro" id="IPR051487">
    <property type="entry name" value="Ser/Thr_Proteases_Immune/Dev"/>
</dbReference>
<dbReference type="PANTHER" id="PTHR24256">
    <property type="entry name" value="TRYPTASE-RELATED"/>
    <property type="match status" value="1"/>
</dbReference>
<feature type="chain" id="PRO_5001650437" evidence="5">
    <location>
        <begin position="23"/>
        <end position="322"/>
    </location>
</feature>
<organism evidence="7">
    <name type="scientific">Nilaparvata lugens</name>
    <name type="common">Brown planthopper</name>
    <dbReference type="NCBI Taxonomy" id="108931"/>
    <lineage>
        <taxon>Eukaryota</taxon>
        <taxon>Metazoa</taxon>
        <taxon>Ecdysozoa</taxon>
        <taxon>Arthropoda</taxon>
        <taxon>Hexapoda</taxon>
        <taxon>Insecta</taxon>
        <taxon>Pterygota</taxon>
        <taxon>Neoptera</taxon>
        <taxon>Paraneoptera</taxon>
        <taxon>Hemiptera</taxon>
        <taxon>Auchenorrhyncha</taxon>
        <taxon>Fulgoroidea</taxon>
        <taxon>Delphacidae</taxon>
        <taxon>Delphacinae</taxon>
        <taxon>Nilaparvata</taxon>
    </lineage>
</organism>
<dbReference type="PRINTS" id="PR00722">
    <property type="entry name" value="CHYMOTRYPSIN"/>
</dbReference>
<dbReference type="InterPro" id="IPR043504">
    <property type="entry name" value="Peptidase_S1_PA_chymotrypsin"/>
</dbReference>
<accession>A0A068F764</accession>
<dbReference type="AlphaFoldDB" id="A0A068F764"/>
<evidence type="ECO:0000256" key="3">
    <source>
        <dbReference type="ARBA" id="ARBA00023180"/>
    </source>
</evidence>
<name>A0A068F764_NILLU</name>
<evidence type="ECO:0000313" key="8">
    <source>
        <dbReference type="EMBL" id="APA33881.1"/>
    </source>
</evidence>
<dbReference type="SUPFAM" id="SSF50494">
    <property type="entry name" value="Trypsin-like serine proteases"/>
    <property type="match status" value="1"/>
</dbReference>
<dbReference type="InterPro" id="IPR001254">
    <property type="entry name" value="Trypsin_dom"/>
</dbReference>
<dbReference type="GO" id="GO:0004252">
    <property type="term" value="F:serine-type endopeptidase activity"/>
    <property type="evidence" value="ECO:0007669"/>
    <property type="project" value="InterPro"/>
</dbReference>
<keyword evidence="3" id="KW-0325">Glycoprotein</keyword>
<evidence type="ECO:0000259" key="6">
    <source>
        <dbReference type="PROSITE" id="PS50240"/>
    </source>
</evidence>
<dbReference type="InterPro" id="IPR009003">
    <property type="entry name" value="Peptidase_S1_PA"/>
</dbReference>
<proteinExistence type="evidence at transcript level"/>
<dbReference type="CDD" id="cd00190">
    <property type="entry name" value="Tryp_SPc"/>
    <property type="match status" value="1"/>
</dbReference>